<evidence type="ECO:0000313" key="2">
    <source>
        <dbReference type="Proteomes" id="UP000193944"/>
    </source>
</evidence>
<keyword evidence="2" id="KW-1185">Reference proteome</keyword>
<accession>A0A1Y1WQI6</accession>
<sequence>MYLSDQMFLKYSYLFNPNNIAKRAAAKIIAKNFIKNDNFEDIIEFLNKEKLDMEIIMNLLLIEDSRIENFQINLLQKFLIEKWNKNEKLFLIFIKLSSIKHERLRTSELQPLNNTNIYLENLDKKSKLKLEQILNLINIFNNIKEYHYIVDLHLKDFINTLHEFEESQKFTNESPSNHHDNIPNNKSFLISKFEKILFSK</sequence>
<dbReference type="Proteomes" id="UP000193944">
    <property type="component" value="Unassembled WGS sequence"/>
</dbReference>
<dbReference type="EMBL" id="MCFG01000336">
    <property type="protein sequence ID" value="ORX75797.1"/>
    <property type="molecule type" value="Genomic_DNA"/>
</dbReference>
<reference evidence="1 2" key="1">
    <citation type="submission" date="2016-08" db="EMBL/GenBank/DDBJ databases">
        <title>A Parts List for Fungal Cellulosomes Revealed by Comparative Genomics.</title>
        <authorList>
            <consortium name="DOE Joint Genome Institute"/>
            <person name="Haitjema C.H."/>
            <person name="Gilmore S.P."/>
            <person name="Henske J.K."/>
            <person name="Solomon K.V."/>
            <person name="De Groot R."/>
            <person name="Kuo A."/>
            <person name="Mondo S.J."/>
            <person name="Salamov A.A."/>
            <person name="Labutti K."/>
            <person name="Zhao Z."/>
            <person name="Chiniquy J."/>
            <person name="Barry K."/>
            <person name="Brewer H.M."/>
            <person name="Purvine S.O."/>
            <person name="Wright A.T."/>
            <person name="Boxma B."/>
            <person name="Van Alen T."/>
            <person name="Hackstein J.H."/>
            <person name="Baker S.E."/>
            <person name="Grigoriev I.V."/>
            <person name="O'Malley M.A."/>
        </authorList>
    </citation>
    <scope>NUCLEOTIDE SEQUENCE [LARGE SCALE GENOMIC DNA]</scope>
    <source>
        <strain evidence="1 2">S4</strain>
    </source>
</reference>
<protein>
    <submittedName>
        <fullName evidence="1">Uncharacterized protein</fullName>
    </submittedName>
</protein>
<dbReference type="OrthoDB" id="2149497at2759"/>
<organism evidence="1 2">
    <name type="scientific">Anaeromyces robustus</name>
    <dbReference type="NCBI Taxonomy" id="1754192"/>
    <lineage>
        <taxon>Eukaryota</taxon>
        <taxon>Fungi</taxon>
        <taxon>Fungi incertae sedis</taxon>
        <taxon>Chytridiomycota</taxon>
        <taxon>Chytridiomycota incertae sedis</taxon>
        <taxon>Neocallimastigomycetes</taxon>
        <taxon>Neocallimastigales</taxon>
        <taxon>Neocallimastigaceae</taxon>
        <taxon>Anaeromyces</taxon>
    </lineage>
</organism>
<dbReference type="AlphaFoldDB" id="A0A1Y1WQI6"/>
<gene>
    <name evidence="1" type="ORF">BCR32DRAFT_249267</name>
</gene>
<name>A0A1Y1WQI6_9FUNG</name>
<evidence type="ECO:0000313" key="1">
    <source>
        <dbReference type="EMBL" id="ORX75797.1"/>
    </source>
</evidence>
<proteinExistence type="predicted"/>
<reference evidence="1 2" key="2">
    <citation type="submission" date="2016-08" db="EMBL/GenBank/DDBJ databases">
        <title>Pervasive Adenine N6-methylation of Active Genes in Fungi.</title>
        <authorList>
            <consortium name="DOE Joint Genome Institute"/>
            <person name="Mondo S.J."/>
            <person name="Dannebaum R.O."/>
            <person name="Kuo R.C."/>
            <person name="Labutti K."/>
            <person name="Haridas S."/>
            <person name="Kuo A."/>
            <person name="Salamov A."/>
            <person name="Ahrendt S.R."/>
            <person name="Lipzen A."/>
            <person name="Sullivan W."/>
            <person name="Andreopoulos W.B."/>
            <person name="Clum A."/>
            <person name="Lindquist E."/>
            <person name="Daum C."/>
            <person name="Ramamoorthy G.K."/>
            <person name="Gryganskyi A."/>
            <person name="Culley D."/>
            <person name="Magnuson J.K."/>
            <person name="James T.Y."/>
            <person name="O'Malley M.A."/>
            <person name="Stajich J.E."/>
            <person name="Spatafora J.W."/>
            <person name="Visel A."/>
            <person name="Grigoriev I.V."/>
        </authorList>
    </citation>
    <scope>NUCLEOTIDE SEQUENCE [LARGE SCALE GENOMIC DNA]</scope>
    <source>
        <strain evidence="1 2">S4</strain>
    </source>
</reference>
<comment type="caution">
    <text evidence="1">The sequence shown here is derived from an EMBL/GenBank/DDBJ whole genome shotgun (WGS) entry which is preliminary data.</text>
</comment>